<feature type="compositionally biased region" description="Low complexity" evidence="1">
    <location>
        <begin position="83"/>
        <end position="95"/>
    </location>
</feature>
<evidence type="ECO:0000313" key="3">
    <source>
        <dbReference type="Proteomes" id="UP000276776"/>
    </source>
</evidence>
<dbReference type="Proteomes" id="UP000276776">
    <property type="component" value="Unassembled WGS sequence"/>
</dbReference>
<dbReference type="AlphaFoldDB" id="A0A0N5CPE4"/>
<gene>
    <name evidence="2" type="ORF">TCLT_LOCUS2086</name>
</gene>
<keyword evidence="3" id="KW-1185">Reference proteome</keyword>
<dbReference type="OMA" id="CMIESYS"/>
<evidence type="ECO:0000256" key="1">
    <source>
        <dbReference type="SAM" id="MobiDB-lite"/>
    </source>
</evidence>
<protein>
    <submittedName>
        <fullName evidence="4">Myb-like protein D</fullName>
    </submittedName>
</protein>
<sequence>MIRLQDTFMDGNGNTSMSFVAVNEEQQTTSTDEKVLDSIRSSASTCGLTCSSTSDSGCMIESYSSSTTIDDDHKIFDDVSCNNNNKNNGNSSVNKQPSSMYSLMGKY</sequence>
<proteinExistence type="predicted"/>
<dbReference type="EMBL" id="UYYF01000358">
    <property type="protein sequence ID" value="VDM97844.1"/>
    <property type="molecule type" value="Genomic_DNA"/>
</dbReference>
<reference evidence="4" key="1">
    <citation type="submission" date="2017-02" db="UniProtKB">
        <authorList>
            <consortium name="WormBaseParasite"/>
        </authorList>
    </citation>
    <scope>IDENTIFICATION</scope>
</reference>
<dbReference type="WBParaSite" id="TCLT_0000208501-mRNA-1">
    <property type="protein sequence ID" value="TCLT_0000208501-mRNA-1"/>
    <property type="gene ID" value="TCLT_0000208501"/>
</dbReference>
<evidence type="ECO:0000313" key="2">
    <source>
        <dbReference type="EMBL" id="VDM97844.1"/>
    </source>
</evidence>
<reference evidence="2 3" key="2">
    <citation type="submission" date="2018-11" db="EMBL/GenBank/DDBJ databases">
        <authorList>
            <consortium name="Pathogen Informatics"/>
        </authorList>
    </citation>
    <scope>NUCLEOTIDE SEQUENCE [LARGE SCALE GENOMIC DNA]</scope>
</reference>
<organism evidence="4">
    <name type="scientific">Thelazia callipaeda</name>
    <name type="common">Oriental eyeworm</name>
    <name type="synonym">Parasitic nematode</name>
    <dbReference type="NCBI Taxonomy" id="103827"/>
    <lineage>
        <taxon>Eukaryota</taxon>
        <taxon>Metazoa</taxon>
        <taxon>Ecdysozoa</taxon>
        <taxon>Nematoda</taxon>
        <taxon>Chromadorea</taxon>
        <taxon>Rhabditida</taxon>
        <taxon>Spirurina</taxon>
        <taxon>Spiruromorpha</taxon>
        <taxon>Thelazioidea</taxon>
        <taxon>Thelaziidae</taxon>
        <taxon>Thelazia</taxon>
    </lineage>
</organism>
<evidence type="ECO:0000313" key="4">
    <source>
        <dbReference type="WBParaSite" id="TCLT_0000208501-mRNA-1"/>
    </source>
</evidence>
<name>A0A0N5CPE4_THECL</name>
<dbReference type="OrthoDB" id="10527286at2759"/>
<accession>A0A0N5CPE4</accession>
<feature type="region of interest" description="Disordered" evidence="1">
    <location>
        <begin position="83"/>
        <end position="107"/>
    </location>
</feature>